<evidence type="ECO:0000256" key="6">
    <source>
        <dbReference type="SAM" id="MobiDB-lite"/>
    </source>
</evidence>
<keyword evidence="2" id="KW-0813">Transport</keyword>
<evidence type="ECO:0000256" key="3">
    <source>
        <dbReference type="ARBA" id="ARBA00022692"/>
    </source>
</evidence>
<feature type="region of interest" description="Disordered" evidence="6">
    <location>
        <begin position="504"/>
        <end position="526"/>
    </location>
</feature>
<keyword evidence="5 7" id="KW-0472">Membrane</keyword>
<feature type="transmembrane region" description="Helical" evidence="7">
    <location>
        <begin position="149"/>
        <end position="171"/>
    </location>
</feature>
<dbReference type="AlphaFoldDB" id="U4LGS6"/>
<protein>
    <submittedName>
        <fullName evidence="8">Similar to Choline transport protein acc. no. P19807</fullName>
    </submittedName>
</protein>
<dbReference type="EMBL" id="HF935578">
    <property type="protein sequence ID" value="CCX10949.1"/>
    <property type="molecule type" value="Genomic_DNA"/>
</dbReference>
<reference evidence="8 9" key="1">
    <citation type="journal article" date="2013" name="PLoS Genet.">
        <title>The genome and development-dependent transcriptomes of Pyronema confluens: a window into fungal evolution.</title>
        <authorList>
            <person name="Traeger S."/>
            <person name="Altegoer F."/>
            <person name="Freitag M."/>
            <person name="Gabaldon T."/>
            <person name="Kempken F."/>
            <person name="Kumar A."/>
            <person name="Marcet-Houben M."/>
            <person name="Poggeler S."/>
            <person name="Stajich J.E."/>
            <person name="Nowrousian M."/>
        </authorList>
    </citation>
    <scope>NUCLEOTIDE SEQUENCE [LARGE SCALE GENOMIC DNA]</scope>
    <source>
        <strain evidence="9">CBS 100304</strain>
        <tissue evidence="8">Vegetative mycelium</tissue>
    </source>
</reference>
<evidence type="ECO:0000256" key="1">
    <source>
        <dbReference type="ARBA" id="ARBA00004141"/>
    </source>
</evidence>
<feature type="transmembrane region" description="Helical" evidence="7">
    <location>
        <begin position="359"/>
        <end position="381"/>
    </location>
</feature>
<keyword evidence="3 7" id="KW-0812">Transmembrane</keyword>
<evidence type="ECO:0000256" key="2">
    <source>
        <dbReference type="ARBA" id="ARBA00022448"/>
    </source>
</evidence>
<feature type="transmembrane region" description="Helical" evidence="7">
    <location>
        <begin position="117"/>
        <end position="137"/>
    </location>
</feature>
<dbReference type="eggNOG" id="KOG1289">
    <property type="taxonomic scope" value="Eukaryota"/>
</dbReference>
<dbReference type="PIRSF" id="PIRSF006060">
    <property type="entry name" value="AA_transporter"/>
    <property type="match status" value="1"/>
</dbReference>
<dbReference type="OMA" id="GIMLQML"/>
<evidence type="ECO:0000256" key="7">
    <source>
        <dbReference type="SAM" id="Phobius"/>
    </source>
</evidence>
<feature type="transmembrane region" description="Helical" evidence="7">
    <location>
        <begin position="23"/>
        <end position="50"/>
    </location>
</feature>
<feature type="transmembrane region" description="Helical" evidence="7">
    <location>
        <begin position="177"/>
        <end position="196"/>
    </location>
</feature>
<comment type="subcellular location">
    <subcellularLocation>
        <location evidence="1">Membrane</location>
        <topology evidence="1">Multi-pass membrane protein</topology>
    </subcellularLocation>
</comment>
<dbReference type="STRING" id="1076935.U4LGS6"/>
<accession>U4LGS6</accession>
<feature type="transmembrane region" description="Helical" evidence="7">
    <location>
        <begin position="316"/>
        <end position="338"/>
    </location>
</feature>
<evidence type="ECO:0000313" key="8">
    <source>
        <dbReference type="EMBL" id="CCX10949.1"/>
    </source>
</evidence>
<keyword evidence="4 7" id="KW-1133">Transmembrane helix</keyword>
<dbReference type="GO" id="GO:0022857">
    <property type="term" value="F:transmembrane transporter activity"/>
    <property type="evidence" value="ECO:0007669"/>
    <property type="project" value="InterPro"/>
</dbReference>
<sequence length="526" mass="57220">MTDADALKFETVLGHKQELRRNFGLFSLTGLGFIVANAWAATGGTIGIALPNGGPMAVLYGLILVTIFYLLISASLSELVSAIPSAGGVYHWATVTGGPRWGRLTGWYAGWLNMSGWLLSAASISSILGNEIVAVYLMNYPGPWHRWYVFVAFEIILWSCVCIVVFANRFLPQINKMAMWISLFGWFISVVVLAVMPKQHATHHQVWREFTDYSNAAPGHPGLVFMIGLINAAFAVGTPDCQSHIAEEIQQPEKKVPQGIMIQMCISFITAFIYLVTLFYSISDLHSVLDGNPVFCTGIIYHQATGSVAGATGLTMVLFISTFPTLIGTLTTGGRLFWALSRDGASPASHFFRQINPTFISPMRATVAVGCVTTCLGVLYVASASAFNSLVTSYIVLSCLSYLMAILPHVLTGRKQIVPGPFHLGKWGYAINIASVAYIVVTVVIFCFPYSWPVTTQTMNWTSPIVGIMIGLITLWWFVSGRGKYRGPKYFKEAAEALIANQVGPGGVADENTKTSEDGLSQESTN</sequence>
<feature type="transmembrane region" description="Helical" evidence="7">
    <location>
        <begin position="427"/>
        <end position="452"/>
    </location>
</feature>
<feature type="transmembrane region" description="Helical" evidence="7">
    <location>
        <begin position="260"/>
        <end position="282"/>
    </location>
</feature>
<dbReference type="InterPro" id="IPR002293">
    <property type="entry name" value="AA/rel_permease1"/>
</dbReference>
<dbReference type="Proteomes" id="UP000018144">
    <property type="component" value="Unassembled WGS sequence"/>
</dbReference>
<dbReference type="PANTHER" id="PTHR45649">
    <property type="entry name" value="AMINO-ACID PERMEASE BAT1"/>
    <property type="match status" value="1"/>
</dbReference>
<evidence type="ECO:0000256" key="4">
    <source>
        <dbReference type="ARBA" id="ARBA00022989"/>
    </source>
</evidence>
<gene>
    <name evidence="8" type="ORF">PCON_10543</name>
</gene>
<evidence type="ECO:0000256" key="5">
    <source>
        <dbReference type="ARBA" id="ARBA00023136"/>
    </source>
</evidence>
<organism evidence="8 9">
    <name type="scientific">Pyronema omphalodes (strain CBS 100304)</name>
    <name type="common">Pyronema confluens</name>
    <dbReference type="NCBI Taxonomy" id="1076935"/>
    <lineage>
        <taxon>Eukaryota</taxon>
        <taxon>Fungi</taxon>
        <taxon>Dikarya</taxon>
        <taxon>Ascomycota</taxon>
        <taxon>Pezizomycotina</taxon>
        <taxon>Pezizomycetes</taxon>
        <taxon>Pezizales</taxon>
        <taxon>Pyronemataceae</taxon>
        <taxon>Pyronema</taxon>
    </lineage>
</organism>
<dbReference type="PANTHER" id="PTHR45649:SF15">
    <property type="entry name" value="CHOLINE TRANSPORTER (EUROFUNG)"/>
    <property type="match status" value="1"/>
</dbReference>
<dbReference type="GO" id="GO:0016020">
    <property type="term" value="C:membrane"/>
    <property type="evidence" value="ECO:0007669"/>
    <property type="project" value="UniProtKB-SubCell"/>
</dbReference>
<feature type="transmembrane region" description="Helical" evidence="7">
    <location>
        <begin position="458"/>
        <end position="479"/>
    </location>
</feature>
<keyword evidence="9" id="KW-1185">Reference proteome</keyword>
<name>U4LGS6_PYROM</name>
<evidence type="ECO:0000313" key="9">
    <source>
        <dbReference type="Proteomes" id="UP000018144"/>
    </source>
</evidence>
<feature type="transmembrane region" description="Helical" evidence="7">
    <location>
        <begin position="387"/>
        <end position="407"/>
    </location>
</feature>
<dbReference type="OrthoDB" id="3900342at2759"/>
<dbReference type="Pfam" id="PF13520">
    <property type="entry name" value="AA_permease_2"/>
    <property type="match status" value="1"/>
</dbReference>
<feature type="transmembrane region" description="Helical" evidence="7">
    <location>
        <begin position="57"/>
        <end position="76"/>
    </location>
</feature>
<proteinExistence type="predicted"/>
<dbReference type="Gene3D" id="1.20.1740.10">
    <property type="entry name" value="Amino acid/polyamine transporter I"/>
    <property type="match status" value="1"/>
</dbReference>